<accession>A0A0A9HDW0</accession>
<sequence length="49" mass="4879">MPSPPGRRVLATAASAPPSLVTTPAARGWSGARETGPFASASMESPAAR</sequence>
<evidence type="ECO:0000256" key="1">
    <source>
        <dbReference type="SAM" id="MobiDB-lite"/>
    </source>
</evidence>
<reference evidence="2" key="1">
    <citation type="submission" date="2014-09" db="EMBL/GenBank/DDBJ databases">
        <authorList>
            <person name="Magalhaes I.L.F."/>
            <person name="Oliveira U."/>
            <person name="Santos F.R."/>
            <person name="Vidigal T.H.D.A."/>
            <person name="Brescovit A.D."/>
            <person name="Santos A.J."/>
        </authorList>
    </citation>
    <scope>NUCLEOTIDE SEQUENCE</scope>
    <source>
        <tissue evidence="2">Shoot tissue taken approximately 20 cm above the soil surface</tissue>
    </source>
</reference>
<organism evidence="2">
    <name type="scientific">Arundo donax</name>
    <name type="common">Giant reed</name>
    <name type="synonym">Donax arundinaceus</name>
    <dbReference type="NCBI Taxonomy" id="35708"/>
    <lineage>
        <taxon>Eukaryota</taxon>
        <taxon>Viridiplantae</taxon>
        <taxon>Streptophyta</taxon>
        <taxon>Embryophyta</taxon>
        <taxon>Tracheophyta</taxon>
        <taxon>Spermatophyta</taxon>
        <taxon>Magnoliopsida</taxon>
        <taxon>Liliopsida</taxon>
        <taxon>Poales</taxon>
        <taxon>Poaceae</taxon>
        <taxon>PACMAD clade</taxon>
        <taxon>Arundinoideae</taxon>
        <taxon>Arundineae</taxon>
        <taxon>Arundo</taxon>
    </lineage>
</organism>
<feature type="region of interest" description="Disordered" evidence="1">
    <location>
        <begin position="1"/>
        <end position="49"/>
    </location>
</feature>
<evidence type="ECO:0000313" key="2">
    <source>
        <dbReference type="EMBL" id="JAE33999.1"/>
    </source>
</evidence>
<dbReference type="EMBL" id="GBRH01163897">
    <property type="protein sequence ID" value="JAE33999.1"/>
    <property type="molecule type" value="Transcribed_RNA"/>
</dbReference>
<name>A0A0A9HDW0_ARUDO</name>
<dbReference type="AlphaFoldDB" id="A0A0A9HDW0"/>
<reference evidence="2" key="2">
    <citation type="journal article" date="2015" name="Data Brief">
        <title>Shoot transcriptome of the giant reed, Arundo donax.</title>
        <authorList>
            <person name="Barrero R.A."/>
            <person name="Guerrero F.D."/>
            <person name="Moolhuijzen P."/>
            <person name="Goolsby J.A."/>
            <person name="Tidwell J."/>
            <person name="Bellgard S.E."/>
            <person name="Bellgard M.I."/>
        </authorList>
    </citation>
    <scope>NUCLEOTIDE SEQUENCE</scope>
    <source>
        <tissue evidence="2">Shoot tissue taken approximately 20 cm above the soil surface</tissue>
    </source>
</reference>
<proteinExistence type="predicted"/>
<protein>
    <submittedName>
        <fullName evidence="2">Uncharacterized protein</fullName>
    </submittedName>
</protein>